<comment type="caution">
    <text evidence="2">The sequence shown here is derived from an EMBL/GenBank/DDBJ whole genome shotgun (WGS) entry which is preliminary data.</text>
</comment>
<dbReference type="Proteomes" id="UP001230908">
    <property type="component" value="Unassembled WGS sequence"/>
</dbReference>
<dbReference type="RefSeq" id="WP_308713825.1">
    <property type="nucleotide sequence ID" value="NZ_JAVHUY010000016.1"/>
</dbReference>
<name>A0ABU0ZHM1_9ACTN</name>
<reference evidence="2 3" key="1">
    <citation type="submission" date="2023-08" db="EMBL/GenBank/DDBJ databases">
        <title>Phytohabitans sansha sp. nov., isolated from marine sediment.</title>
        <authorList>
            <person name="Zhao Y."/>
            <person name="Yi K."/>
        </authorList>
    </citation>
    <scope>NUCLEOTIDE SEQUENCE [LARGE SCALE GENOMIC DNA]</scope>
    <source>
        <strain evidence="2 3">ZYX-F-186</strain>
    </source>
</reference>
<organism evidence="2 3">
    <name type="scientific">Phytohabitans maris</name>
    <dbReference type="NCBI Taxonomy" id="3071409"/>
    <lineage>
        <taxon>Bacteria</taxon>
        <taxon>Bacillati</taxon>
        <taxon>Actinomycetota</taxon>
        <taxon>Actinomycetes</taxon>
        <taxon>Micromonosporales</taxon>
        <taxon>Micromonosporaceae</taxon>
    </lineage>
</organism>
<accession>A0ABU0ZHM1</accession>
<keyword evidence="3" id="KW-1185">Reference proteome</keyword>
<evidence type="ECO:0000313" key="3">
    <source>
        <dbReference type="Proteomes" id="UP001230908"/>
    </source>
</evidence>
<sequence>MAAALGTTDRPGRTPGARAGVTVEGAGRVDWDRRYPARGVERPYRVG</sequence>
<protein>
    <submittedName>
        <fullName evidence="2">Uncharacterized protein</fullName>
    </submittedName>
</protein>
<evidence type="ECO:0000313" key="2">
    <source>
        <dbReference type="EMBL" id="MDQ7906555.1"/>
    </source>
</evidence>
<proteinExistence type="predicted"/>
<dbReference type="EMBL" id="JAVHUY010000016">
    <property type="protein sequence ID" value="MDQ7906555.1"/>
    <property type="molecule type" value="Genomic_DNA"/>
</dbReference>
<feature type="region of interest" description="Disordered" evidence="1">
    <location>
        <begin position="1"/>
        <end position="22"/>
    </location>
</feature>
<gene>
    <name evidence="2" type="ORF">RB614_18735</name>
</gene>
<evidence type="ECO:0000256" key="1">
    <source>
        <dbReference type="SAM" id="MobiDB-lite"/>
    </source>
</evidence>